<name>A0A8T0I5S3_CERPU</name>
<dbReference type="GO" id="GO:0035673">
    <property type="term" value="F:oligopeptide transmembrane transporter activity"/>
    <property type="evidence" value="ECO:0007669"/>
    <property type="project" value="InterPro"/>
</dbReference>
<feature type="transmembrane region" description="Helical" evidence="8">
    <location>
        <begin position="593"/>
        <end position="614"/>
    </location>
</feature>
<dbReference type="PANTHER" id="PTHR31645">
    <property type="entry name" value="OLIGOPEPTIDE TRANSPORTER YGL114W-RELATED"/>
    <property type="match status" value="1"/>
</dbReference>
<sequence length="715" mass="78381">MAGERGGEGGPVRRPGHGAHGDGDTMDTNATVAGDLHISDLTVPNHHGLKDAPVSLEDAYMGLEVPPWSEQITVRGLVVSFVLGALFCIITHKLNLTVGIIPSLNISAGLLGFFFIRMWNSLSSMLGLITKPFTRQENTVIQTCVVSCYGLAFSGGFGSYLLSMAQMTHDRVNTRAPGDIPGNENVKNPDLGWMMGFMFTVSFVGIFSIVLLRKIMIIDYRLVYPSGTATGILINSFHTPGGVEIAKKQVKCLGKWFTISFFWSFFKWFFSGIGESCGFGNFPTLGLKAYHNMMYFDFSLTYVGAGIICPHIVNFSVLLGAILSWGLMWPLISNNEGDWYPAGLKSSDFRGLYGYKVFTAIAVILGDGLYNFVKIAYKSSRNMYIQRNSRNQLPVANADKLDPLERDHARRVEIFMKERIPTWVAVTGYICLAVISIIVIPFIFTPVKWYYVLIVYFIAPVLAFCNAYGMGLTDWSLASTYGKLALFIFGAWAGTHGGVLVGLAMCGVMMPIASTAADLMQDFKTGYLTLSSPRSMFISQLIGCLMGCILAPTTFWLFYKAFPIGDPNGLYKAPYAVVYRSMALIGVEGFNALPAHCLQICYGLFAAAILINLLRDYLPKRISQYIPIPMAMAIPFYIGGYFAIDMFIGTVIRFAYEKINKAKSDVMSPAIAAGLICGDGVWTIPSAILALSGVNPPLCMYFYTAKAANALPGSY</sequence>
<protein>
    <recommendedName>
        <fullName evidence="11">Metal-nicotianamine transporter YSL7</fullName>
    </recommendedName>
</protein>
<organism evidence="9 10">
    <name type="scientific">Ceratodon purpureus</name>
    <name type="common">Fire moss</name>
    <name type="synonym">Dicranum purpureum</name>
    <dbReference type="NCBI Taxonomy" id="3225"/>
    <lineage>
        <taxon>Eukaryota</taxon>
        <taxon>Viridiplantae</taxon>
        <taxon>Streptophyta</taxon>
        <taxon>Embryophyta</taxon>
        <taxon>Bryophyta</taxon>
        <taxon>Bryophytina</taxon>
        <taxon>Bryopsida</taxon>
        <taxon>Dicranidae</taxon>
        <taxon>Pseudoditrichales</taxon>
        <taxon>Ditrichaceae</taxon>
        <taxon>Ceratodon</taxon>
    </lineage>
</organism>
<keyword evidence="3" id="KW-0813">Transport</keyword>
<feature type="transmembrane region" description="Helical" evidence="8">
    <location>
        <begin position="72"/>
        <end position="92"/>
    </location>
</feature>
<evidence type="ECO:0000313" key="10">
    <source>
        <dbReference type="Proteomes" id="UP000822688"/>
    </source>
</evidence>
<accession>A0A8T0I5S3</accession>
<evidence type="ECO:0000256" key="6">
    <source>
        <dbReference type="ARBA" id="ARBA00023136"/>
    </source>
</evidence>
<dbReference type="Pfam" id="PF03169">
    <property type="entry name" value="OPT"/>
    <property type="match status" value="1"/>
</dbReference>
<evidence type="ECO:0000256" key="1">
    <source>
        <dbReference type="ARBA" id="ARBA00004141"/>
    </source>
</evidence>
<comment type="caution">
    <text evidence="9">The sequence shown here is derived from an EMBL/GenBank/DDBJ whole genome shotgun (WGS) entry which is preliminary data.</text>
</comment>
<gene>
    <name evidence="9" type="ORF">KC19_4G025400</name>
</gene>
<keyword evidence="10" id="KW-1185">Reference proteome</keyword>
<feature type="transmembrane region" description="Helical" evidence="8">
    <location>
        <begin position="634"/>
        <end position="656"/>
    </location>
</feature>
<dbReference type="GO" id="GO:0016020">
    <property type="term" value="C:membrane"/>
    <property type="evidence" value="ECO:0007669"/>
    <property type="project" value="UniProtKB-SubCell"/>
</dbReference>
<reference evidence="9" key="1">
    <citation type="submission" date="2020-06" db="EMBL/GenBank/DDBJ databases">
        <title>WGS assembly of Ceratodon purpureus strain R40.</title>
        <authorList>
            <person name="Carey S.B."/>
            <person name="Jenkins J."/>
            <person name="Shu S."/>
            <person name="Lovell J.T."/>
            <person name="Sreedasyam A."/>
            <person name="Maumus F."/>
            <person name="Tiley G.P."/>
            <person name="Fernandez-Pozo N."/>
            <person name="Barry K."/>
            <person name="Chen C."/>
            <person name="Wang M."/>
            <person name="Lipzen A."/>
            <person name="Daum C."/>
            <person name="Saski C.A."/>
            <person name="Payton A.C."/>
            <person name="Mcbreen J.C."/>
            <person name="Conrad R.E."/>
            <person name="Kollar L.M."/>
            <person name="Olsson S."/>
            <person name="Huttunen S."/>
            <person name="Landis J.B."/>
            <person name="Wickett N.J."/>
            <person name="Johnson M.G."/>
            <person name="Rensing S.A."/>
            <person name="Grimwood J."/>
            <person name="Schmutz J."/>
            <person name="Mcdaniel S.F."/>
        </authorList>
    </citation>
    <scope>NUCLEOTIDE SEQUENCE</scope>
    <source>
        <strain evidence="9">R40</strain>
    </source>
</reference>
<feature type="transmembrane region" description="Helical" evidence="8">
    <location>
        <begin position="450"/>
        <end position="472"/>
    </location>
</feature>
<feature type="transmembrane region" description="Helical" evidence="8">
    <location>
        <begin position="420"/>
        <end position="444"/>
    </location>
</feature>
<evidence type="ECO:0000256" key="7">
    <source>
        <dbReference type="SAM" id="MobiDB-lite"/>
    </source>
</evidence>
<dbReference type="PANTHER" id="PTHR31645:SF0">
    <property type="entry name" value="OLIGOPEPTIDE TRANSPORTER YGL114W-RELATED"/>
    <property type="match status" value="1"/>
</dbReference>
<feature type="transmembrane region" description="Helical" evidence="8">
    <location>
        <begin position="484"/>
        <end position="517"/>
    </location>
</feature>
<keyword evidence="4 8" id="KW-0812">Transmembrane</keyword>
<evidence type="ECO:0000313" key="9">
    <source>
        <dbReference type="EMBL" id="KAG0578467.1"/>
    </source>
</evidence>
<dbReference type="InterPro" id="IPR045035">
    <property type="entry name" value="YSL-like"/>
</dbReference>
<evidence type="ECO:0000256" key="2">
    <source>
        <dbReference type="ARBA" id="ARBA00010276"/>
    </source>
</evidence>
<evidence type="ECO:0000256" key="8">
    <source>
        <dbReference type="SAM" id="Phobius"/>
    </source>
</evidence>
<keyword evidence="6 8" id="KW-0472">Membrane</keyword>
<comment type="subcellular location">
    <subcellularLocation>
        <location evidence="1">Membrane</location>
        <topology evidence="1">Multi-pass membrane protein</topology>
    </subcellularLocation>
</comment>
<feature type="transmembrane region" description="Helical" evidence="8">
    <location>
        <begin position="352"/>
        <end position="373"/>
    </location>
</feature>
<dbReference type="Proteomes" id="UP000822688">
    <property type="component" value="Chromosome 4"/>
</dbReference>
<dbReference type="AlphaFoldDB" id="A0A8T0I5S3"/>
<feature type="transmembrane region" description="Helical" evidence="8">
    <location>
        <begin position="140"/>
        <end position="162"/>
    </location>
</feature>
<proteinExistence type="inferred from homology"/>
<dbReference type="EMBL" id="CM026424">
    <property type="protein sequence ID" value="KAG0578467.1"/>
    <property type="molecule type" value="Genomic_DNA"/>
</dbReference>
<evidence type="ECO:0000256" key="3">
    <source>
        <dbReference type="ARBA" id="ARBA00022448"/>
    </source>
</evidence>
<feature type="transmembrane region" description="Helical" evidence="8">
    <location>
        <begin position="537"/>
        <end position="558"/>
    </location>
</feature>
<feature type="region of interest" description="Disordered" evidence="7">
    <location>
        <begin position="1"/>
        <end position="26"/>
    </location>
</feature>
<dbReference type="InterPro" id="IPR004813">
    <property type="entry name" value="OPT"/>
</dbReference>
<comment type="similarity">
    <text evidence="2">Belongs to the YSL (TC 2.A.67.2) family.</text>
</comment>
<evidence type="ECO:0008006" key="11">
    <source>
        <dbReference type="Google" id="ProtNLM"/>
    </source>
</evidence>
<evidence type="ECO:0000256" key="4">
    <source>
        <dbReference type="ARBA" id="ARBA00022692"/>
    </source>
</evidence>
<dbReference type="NCBIfam" id="TIGR00728">
    <property type="entry name" value="OPT_sfam"/>
    <property type="match status" value="1"/>
</dbReference>
<evidence type="ECO:0000256" key="5">
    <source>
        <dbReference type="ARBA" id="ARBA00022989"/>
    </source>
</evidence>
<feature type="transmembrane region" description="Helical" evidence="8">
    <location>
        <begin position="98"/>
        <end position="119"/>
    </location>
</feature>
<keyword evidence="5 8" id="KW-1133">Transmembrane helix</keyword>
<feature type="transmembrane region" description="Helical" evidence="8">
    <location>
        <begin position="191"/>
        <end position="212"/>
    </location>
</feature>